<dbReference type="PANTHER" id="PTHR43441">
    <property type="entry name" value="RIBOSOMAL-PROTEIN-SERINE ACETYLTRANSFERASE"/>
    <property type="match status" value="1"/>
</dbReference>
<protein>
    <submittedName>
        <fullName evidence="2">GNAT family N-acetyltransferase</fullName>
    </submittedName>
</protein>
<evidence type="ECO:0000313" key="3">
    <source>
        <dbReference type="Proteomes" id="UP001163152"/>
    </source>
</evidence>
<dbReference type="KEGG" id="tsin:OXH18_16005"/>
<evidence type="ECO:0000259" key="1">
    <source>
        <dbReference type="Pfam" id="PF13302"/>
    </source>
</evidence>
<gene>
    <name evidence="2" type="ORF">OXH18_16005</name>
</gene>
<feature type="domain" description="N-acetyltransferase" evidence="1">
    <location>
        <begin position="13"/>
        <end position="147"/>
    </location>
</feature>
<evidence type="ECO:0000313" key="2">
    <source>
        <dbReference type="EMBL" id="WAL58673.1"/>
    </source>
</evidence>
<dbReference type="InterPro" id="IPR000182">
    <property type="entry name" value="GNAT_dom"/>
</dbReference>
<dbReference type="Pfam" id="PF13302">
    <property type="entry name" value="Acetyltransf_3"/>
    <property type="match status" value="1"/>
</dbReference>
<dbReference type="AlphaFoldDB" id="A0A9E8ZC45"/>
<accession>A0A9E8ZC45</accession>
<dbReference type="RefSeq" id="WP_268608100.1">
    <property type="nucleotide sequence ID" value="NZ_CP113797.1"/>
</dbReference>
<dbReference type="GO" id="GO:1990189">
    <property type="term" value="F:protein N-terminal-serine acetyltransferase activity"/>
    <property type="evidence" value="ECO:0007669"/>
    <property type="project" value="TreeGrafter"/>
</dbReference>
<dbReference type="InterPro" id="IPR016181">
    <property type="entry name" value="Acyl_CoA_acyltransferase"/>
</dbReference>
<dbReference type="EMBL" id="CP113797">
    <property type="protein sequence ID" value="WAL58673.1"/>
    <property type="molecule type" value="Genomic_DNA"/>
</dbReference>
<dbReference type="InterPro" id="IPR051908">
    <property type="entry name" value="Ribosomal_N-acetyltransferase"/>
</dbReference>
<dbReference type="GO" id="GO:0008999">
    <property type="term" value="F:protein-N-terminal-alanine acetyltransferase activity"/>
    <property type="evidence" value="ECO:0007669"/>
    <property type="project" value="TreeGrafter"/>
</dbReference>
<dbReference type="Gene3D" id="3.40.630.30">
    <property type="match status" value="1"/>
</dbReference>
<sequence>MENLKTVQLESDRLLLKPISLDYQQEIFAEFTAEITRYMYPKPAETLRETARYIKEAMHQRDRGTDLTLVILTKDYQEFLGLCGVHRLHTSTPELEVWTKIAAHGHGYGREAIHCLKQWLDAQLDYEYLVYTVDQRNQSSRKIPESLKGTPVQAFEKLSMSGTILNLMEYHIYKLE</sequence>
<keyword evidence="3" id="KW-1185">Reference proteome</keyword>
<name>A0A9E8ZC45_9CYAN</name>
<reference evidence="2" key="1">
    <citation type="submission" date="2022-12" db="EMBL/GenBank/DDBJ databases">
        <title>Polyphasic identification of a Novel Hot-Spring Cyanobacterium Ocullathermofonsia sinensis gen nov. sp. nov. and Genomic Insights on its Adaptations to the Thermal Habitat.</title>
        <authorList>
            <person name="Daroch M."/>
            <person name="Tang J."/>
            <person name="Jiang Y."/>
        </authorList>
    </citation>
    <scope>NUCLEOTIDE SEQUENCE</scope>
    <source>
        <strain evidence="2">PKUAC-SCTA174</strain>
    </source>
</reference>
<dbReference type="GO" id="GO:0005737">
    <property type="term" value="C:cytoplasm"/>
    <property type="evidence" value="ECO:0007669"/>
    <property type="project" value="TreeGrafter"/>
</dbReference>
<dbReference type="SUPFAM" id="SSF55729">
    <property type="entry name" value="Acyl-CoA N-acyltransferases (Nat)"/>
    <property type="match status" value="1"/>
</dbReference>
<dbReference type="Proteomes" id="UP001163152">
    <property type="component" value="Chromosome"/>
</dbReference>
<proteinExistence type="predicted"/>
<dbReference type="PANTHER" id="PTHR43441:SF3">
    <property type="entry name" value="ACETYLTRANSFERASE"/>
    <property type="match status" value="1"/>
</dbReference>
<organism evidence="2 3">
    <name type="scientific">Thermocoleostomius sinensis A174</name>
    <dbReference type="NCBI Taxonomy" id="2016057"/>
    <lineage>
        <taxon>Bacteria</taxon>
        <taxon>Bacillati</taxon>
        <taxon>Cyanobacteriota</taxon>
        <taxon>Cyanophyceae</taxon>
        <taxon>Oculatellales</taxon>
        <taxon>Oculatellaceae</taxon>
        <taxon>Thermocoleostomius</taxon>
    </lineage>
</organism>